<dbReference type="AlphaFoldDB" id="A0A7G9T681"/>
<keyword evidence="12" id="KW-1185">Reference proteome</keyword>
<dbReference type="PANTHER" id="PTHR11562:SF17">
    <property type="entry name" value="RE54080P-RELATED"/>
    <property type="match status" value="1"/>
</dbReference>
<dbReference type="InterPro" id="IPR058533">
    <property type="entry name" value="Cation_efflux_TM"/>
</dbReference>
<dbReference type="Gene3D" id="1.20.1510.10">
    <property type="entry name" value="Cation efflux protein transmembrane domain"/>
    <property type="match status" value="1"/>
</dbReference>
<keyword evidence="3" id="KW-0813">Transport</keyword>
<evidence type="ECO:0000256" key="2">
    <source>
        <dbReference type="ARBA" id="ARBA00008873"/>
    </source>
</evidence>
<reference evidence="11 12" key="1">
    <citation type="submission" date="2020-08" db="EMBL/GenBank/DDBJ databases">
        <title>Genome sequence of Weissella diestrammenae KACC 16890T.</title>
        <authorList>
            <person name="Hyun D.-W."/>
            <person name="Bae J.-W."/>
        </authorList>
    </citation>
    <scope>NUCLEOTIDE SEQUENCE [LARGE SCALE GENOMIC DNA]</scope>
    <source>
        <strain evidence="11 12">KACC 16890</strain>
    </source>
</reference>
<sequence length="296" mass="33030">MAHQHEIPDATNKRFLIATVMNVIITVAELFGGIISGSLALISDAVHNFTDVLSLIIAWIAQLISGKRTSERNTFGYRRAQIIAAFVNSIFLMVISIVLLIESVRGFMAPHPIKGMLMLIIAIIGLVANVVTGLMLMGGKANLNTKAALLHVLGDALSSVGVIFAAIMIYFFNWIFLDPLMTLIVAGYIIFATYPVLKDATQILMQANPILNFEQIKADILTCPYVLGAHHFHAWQIDEEHTMLSFHVTMRNQLLSEVEKSSDEMRRVIMEKYHVSHVTIQPEVDHEQETVVDYDE</sequence>
<dbReference type="InterPro" id="IPR036837">
    <property type="entry name" value="Cation_efflux_CTD_sf"/>
</dbReference>
<dbReference type="Proteomes" id="UP000515800">
    <property type="component" value="Chromosome"/>
</dbReference>
<accession>A0A7G9T681</accession>
<evidence type="ECO:0000256" key="8">
    <source>
        <dbReference type="SAM" id="Phobius"/>
    </source>
</evidence>
<dbReference type="GO" id="GO:0005886">
    <property type="term" value="C:plasma membrane"/>
    <property type="evidence" value="ECO:0007669"/>
    <property type="project" value="TreeGrafter"/>
</dbReference>
<evidence type="ECO:0000313" key="12">
    <source>
        <dbReference type="Proteomes" id="UP000515800"/>
    </source>
</evidence>
<feature type="domain" description="Cation efflux protein transmembrane" evidence="9">
    <location>
        <begin position="16"/>
        <end position="205"/>
    </location>
</feature>
<dbReference type="Gene3D" id="3.30.70.1350">
    <property type="entry name" value="Cation efflux protein, cytoplasmic domain"/>
    <property type="match status" value="1"/>
</dbReference>
<evidence type="ECO:0000256" key="6">
    <source>
        <dbReference type="ARBA" id="ARBA00023065"/>
    </source>
</evidence>
<dbReference type="KEGG" id="wdi:H9L19_01645"/>
<keyword evidence="5 8" id="KW-1133">Transmembrane helix</keyword>
<feature type="transmembrane region" description="Helical" evidence="8">
    <location>
        <begin position="148"/>
        <end position="173"/>
    </location>
</feature>
<keyword evidence="7 8" id="KW-0472">Membrane</keyword>
<dbReference type="Pfam" id="PF16916">
    <property type="entry name" value="ZT_dimer"/>
    <property type="match status" value="1"/>
</dbReference>
<dbReference type="GO" id="GO:0005385">
    <property type="term" value="F:zinc ion transmembrane transporter activity"/>
    <property type="evidence" value="ECO:0007669"/>
    <property type="project" value="TreeGrafter"/>
</dbReference>
<dbReference type="InterPro" id="IPR002524">
    <property type="entry name" value="Cation_efflux"/>
</dbReference>
<dbReference type="EMBL" id="CP060724">
    <property type="protein sequence ID" value="QNN75606.1"/>
    <property type="molecule type" value="Genomic_DNA"/>
</dbReference>
<protein>
    <submittedName>
        <fullName evidence="11">Cation transporter</fullName>
    </submittedName>
</protein>
<feature type="transmembrane region" description="Helical" evidence="8">
    <location>
        <begin position="15"/>
        <end position="35"/>
    </location>
</feature>
<gene>
    <name evidence="11" type="ORF">H9L19_01645</name>
</gene>
<proteinExistence type="inferred from homology"/>
<evidence type="ECO:0000256" key="7">
    <source>
        <dbReference type="ARBA" id="ARBA00023136"/>
    </source>
</evidence>
<comment type="subcellular location">
    <subcellularLocation>
        <location evidence="1">Membrane</location>
        <topology evidence="1">Multi-pass membrane protein</topology>
    </subcellularLocation>
</comment>
<dbReference type="Pfam" id="PF01545">
    <property type="entry name" value="Cation_efflux"/>
    <property type="match status" value="1"/>
</dbReference>
<comment type="similarity">
    <text evidence="2">Belongs to the cation diffusion facilitator (CDF) transporter (TC 2.A.4) family. SLC30A subfamily.</text>
</comment>
<feature type="transmembrane region" description="Helical" evidence="8">
    <location>
        <begin position="82"/>
        <end position="101"/>
    </location>
</feature>
<dbReference type="NCBIfam" id="TIGR01297">
    <property type="entry name" value="CDF"/>
    <property type="match status" value="1"/>
</dbReference>
<keyword evidence="6" id="KW-0406">Ion transport</keyword>
<dbReference type="PANTHER" id="PTHR11562">
    <property type="entry name" value="CATION EFFLUX PROTEIN/ ZINC TRANSPORTER"/>
    <property type="match status" value="1"/>
</dbReference>
<evidence type="ECO:0000256" key="4">
    <source>
        <dbReference type="ARBA" id="ARBA00022692"/>
    </source>
</evidence>
<evidence type="ECO:0000259" key="9">
    <source>
        <dbReference type="Pfam" id="PF01545"/>
    </source>
</evidence>
<evidence type="ECO:0000313" key="11">
    <source>
        <dbReference type="EMBL" id="QNN75606.1"/>
    </source>
</evidence>
<organism evidence="11 12">
    <name type="scientific">Weissella diestrammenae</name>
    <dbReference type="NCBI Taxonomy" id="1162633"/>
    <lineage>
        <taxon>Bacteria</taxon>
        <taxon>Bacillati</taxon>
        <taxon>Bacillota</taxon>
        <taxon>Bacilli</taxon>
        <taxon>Lactobacillales</taxon>
        <taxon>Lactobacillaceae</taxon>
        <taxon>Weissella</taxon>
    </lineage>
</organism>
<dbReference type="SUPFAM" id="SSF160240">
    <property type="entry name" value="Cation efflux protein cytoplasmic domain-like"/>
    <property type="match status" value="1"/>
</dbReference>
<keyword evidence="4 8" id="KW-0812">Transmembrane</keyword>
<evidence type="ECO:0000259" key="10">
    <source>
        <dbReference type="Pfam" id="PF16916"/>
    </source>
</evidence>
<evidence type="ECO:0000256" key="5">
    <source>
        <dbReference type="ARBA" id="ARBA00022989"/>
    </source>
</evidence>
<evidence type="ECO:0000256" key="3">
    <source>
        <dbReference type="ARBA" id="ARBA00022448"/>
    </source>
</evidence>
<feature type="transmembrane region" description="Helical" evidence="8">
    <location>
        <begin position="113"/>
        <end position="136"/>
    </location>
</feature>
<dbReference type="SUPFAM" id="SSF161111">
    <property type="entry name" value="Cation efflux protein transmembrane domain-like"/>
    <property type="match status" value="1"/>
</dbReference>
<dbReference type="RefSeq" id="WP_187529438.1">
    <property type="nucleotide sequence ID" value="NZ_CP060724.1"/>
</dbReference>
<dbReference type="InterPro" id="IPR027470">
    <property type="entry name" value="Cation_efflux_CTD"/>
</dbReference>
<feature type="transmembrane region" description="Helical" evidence="8">
    <location>
        <begin position="179"/>
        <end position="197"/>
    </location>
</feature>
<feature type="domain" description="Cation efflux protein cytoplasmic" evidence="10">
    <location>
        <begin position="212"/>
        <end position="283"/>
    </location>
</feature>
<dbReference type="InterPro" id="IPR027469">
    <property type="entry name" value="Cation_efflux_TMD_sf"/>
</dbReference>
<evidence type="ECO:0000256" key="1">
    <source>
        <dbReference type="ARBA" id="ARBA00004141"/>
    </source>
</evidence>
<dbReference type="InterPro" id="IPR050681">
    <property type="entry name" value="CDF/SLC30A"/>
</dbReference>
<name>A0A7G9T681_9LACO</name>